<dbReference type="Proteomes" id="UP000765509">
    <property type="component" value="Unassembled WGS sequence"/>
</dbReference>
<dbReference type="OrthoDB" id="3095879at2759"/>
<dbReference type="PANTHER" id="PTHR34072">
    <property type="entry name" value="ENZYMATIC POLYPROTEIN-RELATED"/>
    <property type="match status" value="1"/>
</dbReference>
<comment type="caution">
    <text evidence="2">The sequence shown here is derived from an EMBL/GenBank/DDBJ whole genome shotgun (WGS) entry which is preliminary data.</text>
</comment>
<sequence>MIPCILQLPPLLHKESLKENNFTLQISQERSSLPLNEEALIKFQQLKEAFTKDLALSDFNPALPTILVTDSSDYALGSVLSKVSDSGKHPVAFDICNLLPEELNYEINDKEITSIVGALKHWRSFLLYLFSSF</sequence>
<dbReference type="InterPro" id="IPR041577">
    <property type="entry name" value="RT_RNaseH_2"/>
</dbReference>
<protein>
    <recommendedName>
        <fullName evidence="1">Reverse transcriptase/retrotransposon-derived protein RNase H-like domain-containing protein</fullName>
    </recommendedName>
</protein>
<reference evidence="2" key="1">
    <citation type="submission" date="2021-03" db="EMBL/GenBank/DDBJ databases">
        <title>Draft genome sequence of rust myrtle Austropuccinia psidii MF-1, a brazilian biotype.</title>
        <authorList>
            <person name="Quecine M.C."/>
            <person name="Pachon D.M.R."/>
            <person name="Bonatelli M.L."/>
            <person name="Correr F.H."/>
            <person name="Franceschini L.M."/>
            <person name="Leite T.F."/>
            <person name="Margarido G.R.A."/>
            <person name="Almeida C.A."/>
            <person name="Ferrarezi J.A."/>
            <person name="Labate C.A."/>
        </authorList>
    </citation>
    <scope>NUCLEOTIDE SEQUENCE</scope>
    <source>
        <strain evidence="2">MF-1</strain>
    </source>
</reference>
<dbReference type="InterPro" id="IPR043502">
    <property type="entry name" value="DNA/RNA_pol_sf"/>
</dbReference>
<dbReference type="SUPFAM" id="SSF56672">
    <property type="entry name" value="DNA/RNA polymerases"/>
    <property type="match status" value="1"/>
</dbReference>
<feature type="domain" description="Reverse transcriptase/retrotransposon-derived protein RNase H-like" evidence="1">
    <location>
        <begin position="36"/>
        <end position="127"/>
    </location>
</feature>
<evidence type="ECO:0000313" key="2">
    <source>
        <dbReference type="EMBL" id="MBW0523240.1"/>
    </source>
</evidence>
<gene>
    <name evidence="2" type="ORF">O181_062955</name>
</gene>
<proteinExistence type="predicted"/>
<dbReference type="AlphaFoldDB" id="A0A9Q3I1S9"/>
<organism evidence="2 3">
    <name type="scientific">Austropuccinia psidii MF-1</name>
    <dbReference type="NCBI Taxonomy" id="1389203"/>
    <lineage>
        <taxon>Eukaryota</taxon>
        <taxon>Fungi</taxon>
        <taxon>Dikarya</taxon>
        <taxon>Basidiomycota</taxon>
        <taxon>Pucciniomycotina</taxon>
        <taxon>Pucciniomycetes</taxon>
        <taxon>Pucciniales</taxon>
        <taxon>Sphaerophragmiaceae</taxon>
        <taxon>Austropuccinia</taxon>
    </lineage>
</organism>
<name>A0A9Q3I1S9_9BASI</name>
<dbReference type="EMBL" id="AVOT02030133">
    <property type="protein sequence ID" value="MBW0523240.1"/>
    <property type="molecule type" value="Genomic_DNA"/>
</dbReference>
<keyword evidence="3" id="KW-1185">Reference proteome</keyword>
<evidence type="ECO:0000313" key="3">
    <source>
        <dbReference type="Proteomes" id="UP000765509"/>
    </source>
</evidence>
<evidence type="ECO:0000259" key="1">
    <source>
        <dbReference type="Pfam" id="PF17919"/>
    </source>
</evidence>
<dbReference type="Pfam" id="PF17919">
    <property type="entry name" value="RT_RNaseH_2"/>
    <property type="match status" value="1"/>
</dbReference>
<accession>A0A9Q3I1S9</accession>